<dbReference type="OrthoDB" id="406287at2759"/>
<feature type="region of interest" description="Disordered" evidence="13">
    <location>
        <begin position="1"/>
        <end position="29"/>
    </location>
</feature>
<gene>
    <name evidence="15" type="ORF">SI8410_09013649</name>
</gene>
<feature type="transmembrane region" description="Helical" evidence="14">
    <location>
        <begin position="116"/>
        <end position="136"/>
    </location>
</feature>
<feature type="transmembrane region" description="Helical" evidence="14">
    <location>
        <begin position="142"/>
        <end position="161"/>
    </location>
</feature>
<evidence type="ECO:0000256" key="1">
    <source>
        <dbReference type="ARBA" id="ARBA00004141"/>
    </source>
</evidence>
<feature type="compositionally biased region" description="Polar residues" evidence="13">
    <location>
        <begin position="357"/>
        <end position="381"/>
    </location>
</feature>
<protein>
    <recommendedName>
        <fullName evidence="3">Glycerophosphocholine acyltransferase 1</fullName>
    </recommendedName>
</protein>
<evidence type="ECO:0000256" key="3">
    <source>
        <dbReference type="ARBA" id="ARBA00019082"/>
    </source>
</evidence>
<feature type="region of interest" description="Disordered" evidence="13">
    <location>
        <begin position="353"/>
        <end position="390"/>
    </location>
</feature>
<reference evidence="15" key="1">
    <citation type="submission" date="2020-02" db="EMBL/GenBank/DDBJ databases">
        <authorList>
            <person name="Scholz U."/>
            <person name="Mascher M."/>
            <person name="Fiebig A."/>
        </authorList>
    </citation>
    <scope>NUCLEOTIDE SEQUENCE</scope>
</reference>
<keyword evidence="16" id="KW-1185">Reference proteome</keyword>
<sequence length="390" mass="45598">MAPAEEGLEDREEAVRESKQELNDRSAAVQTRERLSKQALQTKEILSKQAVKIVKQAEEHEPFINKVTHLLGVLGFGGFCYLLGARPQDIPYVYCFFYVIFVPLRWIYYRFKKWHYYLLDFCYYANTIFIITLIFFPRHEKLFMICFSFAEGPLAWALIVWRCSLVFSSLDKTVSVLIHLLPGIVFFTIRWWDPATFASMHPEGKDRASWSYAEDKSYLWTWLFLFPLAAYTLWQLLYFFIVNVLRQQRLLRDPEVMTSYRELSKKAQKANNVWWRLSGILGDQNRNIMYILLQAIFTVATMALTVPIFLSYEMHIVFQVLKVSATVWNGGSFLLEVMPRQVVLKEKKKLEMMPLPTQSDPKSTDLSTNSNQYNGQNTSETSHTDDSKQA</sequence>
<dbReference type="InterPro" id="IPR021261">
    <property type="entry name" value="GPCAT"/>
</dbReference>
<dbReference type="PANTHER" id="PTHR31201:SF1">
    <property type="entry name" value="GLYCEROPHOSPHOCHOLINE ACYLTRANSFERASE 1"/>
    <property type="match status" value="1"/>
</dbReference>
<evidence type="ECO:0000256" key="9">
    <source>
        <dbReference type="ARBA" id="ARBA00023136"/>
    </source>
</evidence>
<feature type="compositionally biased region" description="Acidic residues" evidence="13">
    <location>
        <begin position="1"/>
        <end position="12"/>
    </location>
</feature>
<keyword evidence="9 14" id="KW-0472">Membrane</keyword>
<comment type="subcellular location">
    <subcellularLocation>
        <location evidence="1">Membrane</location>
        <topology evidence="1">Multi-pass membrane protein</topology>
    </subcellularLocation>
</comment>
<feature type="transmembrane region" description="Helical" evidence="14">
    <location>
        <begin position="90"/>
        <end position="109"/>
    </location>
</feature>
<organism evidence="15 16">
    <name type="scientific">Spirodela intermedia</name>
    <name type="common">Intermediate duckweed</name>
    <dbReference type="NCBI Taxonomy" id="51605"/>
    <lineage>
        <taxon>Eukaryota</taxon>
        <taxon>Viridiplantae</taxon>
        <taxon>Streptophyta</taxon>
        <taxon>Embryophyta</taxon>
        <taxon>Tracheophyta</taxon>
        <taxon>Spermatophyta</taxon>
        <taxon>Magnoliopsida</taxon>
        <taxon>Liliopsida</taxon>
        <taxon>Araceae</taxon>
        <taxon>Lemnoideae</taxon>
        <taxon>Spirodela</taxon>
    </lineage>
</organism>
<evidence type="ECO:0000313" key="16">
    <source>
        <dbReference type="Proteomes" id="UP000663760"/>
    </source>
</evidence>
<evidence type="ECO:0000256" key="7">
    <source>
        <dbReference type="ARBA" id="ARBA00022989"/>
    </source>
</evidence>
<dbReference type="EMBL" id="LR746272">
    <property type="protein sequence ID" value="CAA7402971.1"/>
    <property type="molecule type" value="Genomic_DNA"/>
</dbReference>
<keyword evidence="7 14" id="KW-1133">Transmembrane helix</keyword>
<evidence type="ECO:0000256" key="10">
    <source>
        <dbReference type="ARBA" id="ARBA00023209"/>
    </source>
</evidence>
<name>A0A7I8KZ51_SPIIN</name>
<keyword evidence="11" id="KW-1208">Phospholipid metabolism</keyword>
<comment type="similarity">
    <text evidence="2">Belongs to the GPC1 family.</text>
</comment>
<feature type="transmembrane region" description="Helical" evidence="14">
    <location>
        <begin position="63"/>
        <end position="84"/>
    </location>
</feature>
<dbReference type="AlphaFoldDB" id="A0A7I8KZ51"/>
<keyword evidence="10" id="KW-0594">Phospholipid biosynthesis</keyword>
<proteinExistence type="inferred from homology"/>
<dbReference type="Pfam" id="PF10998">
    <property type="entry name" value="DUF2838"/>
    <property type="match status" value="1"/>
</dbReference>
<evidence type="ECO:0000256" key="13">
    <source>
        <dbReference type="SAM" id="MobiDB-lite"/>
    </source>
</evidence>
<feature type="compositionally biased region" description="Basic and acidic residues" evidence="13">
    <location>
        <begin position="13"/>
        <end position="24"/>
    </location>
</feature>
<dbReference type="Proteomes" id="UP000663760">
    <property type="component" value="Chromosome 9"/>
</dbReference>
<evidence type="ECO:0000256" key="14">
    <source>
        <dbReference type="SAM" id="Phobius"/>
    </source>
</evidence>
<evidence type="ECO:0000313" key="15">
    <source>
        <dbReference type="EMBL" id="CAA7402971.1"/>
    </source>
</evidence>
<evidence type="ECO:0000256" key="6">
    <source>
        <dbReference type="ARBA" id="ARBA00022692"/>
    </source>
</evidence>
<keyword evidence="6 14" id="KW-0812">Transmembrane</keyword>
<feature type="transmembrane region" description="Helical" evidence="14">
    <location>
        <begin position="173"/>
        <end position="192"/>
    </location>
</feature>
<evidence type="ECO:0000256" key="2">
    <source>
        <dbReference type="ARBA" id="ARBA00006675"/>
    </source>
</evidence>
<dbReference type="GO" id="GO:0016020">
    <property type="term" value="C:membrane"/>
    <property type="evidence" value="ECO:0007669"/>
    <property type="project" value="UniProtKB-SubCell"/>
</dbReference>
<keyword evidence="5" id="KW-0808">Transferase</keyword>
<evidence type="ECO:0000256" key="4">
    <source>
        <dbReference type="ARBA" id="ARBA00022516"/>
    </source>
</evidence>
<evidence type="ECO:0000256" key="5">
    <source>
        <dbReference type="ARBA" id="ARBA00022679"/>
    </source>
</evidence>
<feature type="transmembrane region" description="Helical" evidence="14">
    <location>
        <begin position="288"/>
        <end position="310"/>
    </location>
</feature>
<keyword evidence="8" id="KW-0443">Lipid metabolism</keyword>
<evidence type="ECO:0000256" key="12">
    <source>
        <dbReference type="ARBA" id="ARBA00023315"/>
    </source>
</evidence>
<keyword evidence="12" id="KW-0012">Acyltransferase</keyword>
<evidence type="ECO:0000256" key="8">
    <source>
        <dbReference type="ARBA" id="ARBA00023098"/>
    </source>
</evidence>
<accession>A0A7I8KZ51</accession>
<keyword evidence="4" id="KW-0444">Lipid biosynthesis</keyword>
<dbReference type="GO" id="GO:0006656">
    <property type="term" value="P:phosphatidylcholine biosynthetic process"/>
    <property type="evidence" value="ECO:0007669"/>
    <property type="project" value="TreeGrafter"/>
</dbReference>
<evidence type="ECO:0000256" key="11">
    <source>
        <dbReference type="ARBA" id="ARBA00023264"/>
    </source>
</evidence>
<feature type="transmembrane region" description="Helical" evidence="14">
    <location>
        <begin position="219"/>
        <end position="242"/>
    </location>
</feature>
<dbReference type="PANTHER" id="PTHR31201">
    <property type="entry name" value="OS01G0585100 PROTEIN"/>
    <property type="match status" value="1"/>
</dbReference>
<dbReference type="GO" id="GO:0016746">
    <property type="term" value="F:acyltransferase activity"/>
    <property type="evidence" value="ECO:0007669"/>
    <property type="project" value="UniProtKB-KW"/>
</dbReference>